<proteinExistence type="predicted"/>
<feature type="domain" description="Condensation" evidence="2">
    <location>
        <begin position="3"/>
        <end position="198"/>
    </location>
</feature>
<accession>A0ABT4H8Y5</accession>
<name>A0ABT4H8Y5_PAEAL</name>
<dbReference type="Gene3D" id="3.30.559.10">
    <property type="entry name" value="Chloramphenicol acetyltransferase-like domain"/>
    <property type="match status" value="1"/>
</dbReference>
<dbReference type="Pfam" id="PF00668">
    <property type="entry name" value="Condensation"/>
    <property type="match status" value="1"/>
</dbReference>
<gene>
    <name evidence="3" type="ORF">M5X12_32440</name>
</gene>
<dbReference type="PANTHER" id="PTHR45527">
    <property type="entry name" value="NONRIBOSOMAL PEPTIDE SYNTHETASE"/>
    <property type="match status" value="1"/>
</dbReference>
<dbReference type="EMBL" id="JAMDNP010000218">
    <property type="protein sequence ID" value="MCY9765208.1"/>
    <property type="molecule type" value="Genomic_DNA"/>
</dbReference>
<evidence type="ECO:0000313" key="3">
    <source>
        <dbReference type="EMBL" id="MCY9765208.1"/>
    </source>
</evidence>
<dbReference type="Gene3D" id="3.30.559.30">
    <property type="entry name" value="Nonribosomal peptide synthetase, condensation domain"/>
    <property type="match status" value="1"/>
</dbReference>
<sequence>EEVTRLYAGDRLEPVSLHYKDYAVWLAANRHSNTYVQQKEYWLQQLGGELPVLQLPSDFARPSIQSFAGSRLDFTIDAELTASIKQLAQDTGTTLFMVLLAAYSMFLGKLAGQDEIIVGTPIAGRPHADLSGMLGMFVNTLAIRSMPSADKTFRSYLEEMKQLALTAFEHAEYPFEELVEHVVRHRDVSRNPIFDAMF</sequence>
<evidence type="ECO:0000313" key="4">
    <source>
        <dbReference type="Proteomes" id="UP001527181"/>
    </source>
</evidence>
<feature type="non-terminal residue" evidence="3">
    <location>
        <position position="1"/>
    </location>
</feature>
<keyword evidence="4" id="KW-1185">Reference proteome</keyword>
<reference evidence="3 4" key="1">
    <citation type="submission" date="2022-05" db="EMBL/GenBank/DDBJ databases">
        <title>Genome Sequencing of Bee-Associated Microbes.</title>
        <authorList>
            <person name="Dunlap C."/>
        </authorList>
    </citation>
    <scope>NUCLEOTIDE SEQUENCE [LARGE SCALE GENOMIC DNA]</scope>
    <source>
        <strain evidence="3 4">NRRL B-04010</strain>
    </source>
</reference>
<dbReference type="InterPro" id="IPR001242">
    <property type="entry name" value="Condensation_dom"/>
</dbReference>
<comment type="caution">
    <text evidence="3">The sequence shown here is derived from an EMBL/GenBank/DDBJ whole genome shotgun (WGS) entry which is preliminary data.</text>
</comment>
<protein>
    <submittedName>
        <fullName evidence="3">Condensation domain-containing protein</fullName>
    </submittedName>
</protein>
<organism evidence="3 4">
    <name type="scientific">Paenibacillus alvei</name>
    <name type="common">Bacillus alvei</name>
    <dbReference type="NCBI Taxonomy" id="44250"/>
    <lineage>
        <taxon>Bacteria</taxon>
        <taxon>Bacillati</taxon>
        <taxon>Bacillota</taxon>
        <taxon>Bacilli</taxon>
        <taxon>Bacillales</taxon>
        <taxon>Paenibacillaceae</taxon>
        <taxon>Paenibacillus</taxon>
    </lineage>
</organism>
<evidence type="ECO:0000256" key="1">
    <source>
        <dbReference type="ARBA" id="ARBA00022737"/>
    </source>
</evidence>
<dbReference type="RefSeq" id="WP_268641371.1">
    <property type="nucleotide sequence ID" value="NZ_JAMDNP010000218.1"/>
</dbReference>
<dbReference type="PANTHER" id="PTHR45527:SF1">
    <property type="entry name" value="FATTY ACID SYNTHASE"/>
    <property type="match status" value="1"/>
</dbReference>
<feature type="non-terminal residue" evidence="3">
    <location>
        <position position="198"/>
    </location>
</feature>
<dbReference type="SUPFAM" id="SSF52777">
    <property type="entry name" value="CoA-dependent acyltransferases"/>
    <property type="match status" value="1"/>
</dbReference>
<dbReference type="InterPro" id="IPR023213">
    <property type="entry name" value="CAT-like_dom_sf"/>
</dbReference>
<keyword evidence="1" id="KW-0677">Repeat</keyword>
<dbReference type="Proteomes" id="UP001527181">
    <property type="component" value="Unassembled WGS sequence"/>
</dbReference>
<evidence type="ECO:0000259" key="2">
    <source>
        <dbReference type="Pfam" id="PF00668"/>
    </source>
</evidence>